<evidence type="ECO:0000313" key="2">
    <source>
        <dbReference type="Proteomes" id="UP000215914"/>
    </source>
</evidence>
<name>A0A251TXI9_HELAN</name>
<dbReference type="AlphaFoldDB" id="A0A251TXI9"/>
<gene>
    <name evidence="1" type="ORF">HannXRQ_Chr09g0265011</name>
</gene>
<reference evidence="2" key="1">
    <citation type="journal article" date="2017" name="Nature">
        <title>The sunflower genome provides insights into oil metabolism, flowering and Asterid evolution.</title>
        <authorList>
            <person name="Badouin H."/>
            <person name="Gouzy J."/>
            <person name="Grassa C.J."/>
            <person name="Murat F."/>
            <person name="Staton S.E."/>
            <person name="Cottret L."/>
            <person name="Lelandais-Briere C."/>
            <person name="Owens G.L."/>
            <person name="Carrere S."/>
            <person name="Mayjonade B."/>
            <person name="Legrand L."/>
            <person name="Gill N."/>
            <person name="Kane N.C."/>
            <person name="Bowers J.E."/>
            <person name="Hubner S."/>
            <person name="Bellec A."/>
            <person name="Berard A."/>
            <person name="Berges H."/>
            <person name="Blanchet N."/>
            <person name="Boniface M.C."/>
            <person name="Brunel D."/>
            <person name="Catrice O."/>
            <person name="Chaidir N."/>
            <person name="Claudel C."/>
            <person name="Donnadieu C."/>
            <person name="Faraut T."/>
            <person name="Fievet G."/>
            <person name="Helmstetter N."/>
            <person name="King M."/>
            <person name="Knapp S.J."/>
            <person name="Lai Z."/>
            <person name="Le Paslier M.C."/>
            <person name="Lippi Y."/>
            <person name="Lorenzon L."/>
            <person name="Mandel J.R."/>
            <person name="Marage G."/>
            <person name="Marchand G."/>
            <person name="Marquand E."/>
            <person name="Bret-Mestries E."/>
            <person name="Morien E."/>
            <person name="Nambeesan S."/>
            <person name="Nguyen T."/>
            <person name="Pegot-Espagnet P."/>
            <person name="Pouilly N."/>
            <person name="Raftis F."/>
            <person name="Sallet E."/>
            <person name="Schiex T."/>
            <person name="Thomas J."/>
            <person name="Vandecasteele C."/>
            <person name="Vares D."/>
            <person name="Vear F."/>
            <person name="Vautrin S."/>
            <person name="Crespi M."/>
            <person name="Mangin B."/>
            <person name="Burke J.M."/>
            <person name="Salse J."/>
            <person name="Munos S."/>
            <person name="Vincourt P."/>
            <person name="Rieseberg L.H."/>
            <person name="Langlade N.B."/>
        </authorList>
    </citation>
    <scope>NUCLEOTIDE SEQUENCE [LARGE SCALE GENOMIC DNA]</scope>
    <source>
        <strain evidence="2">cv. SF193</strain>
    </source>
</reference>
<dbReference type="InParanoid" id="A0A251TXI9"/>
<evidence type="ECO:0000313" key="1">
    <source>
        <dbReference type="EMBL" id="OTG15858.1"/>
    </source>
</evidence>
<protein>
    <submittedName>
        <fullName evidence="1">Uncharacterized protein</fullName>
    </submittedName>
</protein>
<dbReference type="Proteomes" id="UP000215914">
    <property type="component" value="Chromosome 9"/>
</dbReference>
<keyword evidence="2" id="KW-1185">Reference proteome</keyword>
<accession>A0A251TXI9</accession>
<dbReference type="EMBL" id="CM007898">
    <property type="protein sequence ID" value="OTG15858.1"/>
    <property type="molecule type" value="Genomic_DNA"/>
</dbReference>
<sequence length="178" mass="19733">MVVVSRRTAARNKRNSERDGMVGGIPAMVDVGASMMEVVRQNHASDGDGLVQIHVRVRLVQPNFCSFHFWHGSRGTSNLVSVRDEVAVGLDSQENPYIFGPSSGYNVSYLCFDAIHIFGSTQCISARLSPTRSTESTQWVNSVNEYCRINARKTHLGNDVTKSYIASFAQEYSEFYAG</sequence>
<organism evidence="1 2">
    <name type="scientific">Helianthus annuus</name>
    <name type="common">Common sunflower</name>
    <dbReference type="NCBI Taxonomy" id="4232"/>
    <lineage>
        <taxon>Eukaryota</taxon>
        <taxon>Viridiplantae</taxon>
        <taxon>Streptophyta</taxon>
        <taxon>Embryophyta</taxon>
        <taxon>Tracheophyta</taxon>
        <taxon>Spermatophyta</taxon>
        <taxon>Magnoliopsida</taxon>
        <taxon>eudicotyledons</taxon>
        <taxon>Gunneridae</taxon>
        <taxon>Pentapetalae</taxon>
        <taxon>asterids</taxon>
        <taxon>campanulids</taxon>
        <taxon>Asterales</taxon>
        <taxon>Asteraceae</taxon>
        <taxon>Asteroideae</taxon>
        <taxon>Heliantheae alliance</taxon>
        <taxon>Heliantheae</taxon>
        <taxon>Helianthus</taxon>
    </lineage>
</organism>
<proteinExistence type="predicted"/>